<accession>A0A914S2B2</accession>
<evidence type="ECO:0000313" key="3">
    <source>
        <dbReference type="WBParaSite" id="PEQ_0000845501-mRNA-1"/>
    </source>
</evidence>
<protein>
    <submittedName>
        <fullName evidence="3">NADH dehydrogenase [ubiquinone] 1 beta subcomplex subunit 6</fullName>
    </submittedName>
</protein>
<reference evidence="3" key="1">
    <citation type="submission" date="2022-11" db="UniProtKB">
        <authorList>
            <consortium name="WormBaseParasite"/>
        </authorList>
    </citation>
    <scope>IDENTIFICATION</scope>
</reference>
<dbReference type="Proteomes" id="UP000887564">
    <property type="component" value="Unplaced"/>
</dbReference>
<sequence length="77" mass="8567">EKHFGAPGIHKGGTDGKRWPRGFTLTVDEDGQSFSGSDAPSHRINDPMSLELHMADERVRAAGLSPAEREWRMFAFI</sequence>
<organism evidence="2 3">
    <name type="scientific">Parascaris equorum</name>
    <name type="common">Equine roundworm</name>
    <dbReference type="NCBI Taxonomy" id="6256"/>
    <lineage>
        <taxon>Eukaryota</taxon>
        <taxon>Metazoa</taxon>
        <taxon>Ecdysozoa</taxon>
        <taxon>Nematoda</taxon>
        <taxon>Chromadorea</taxon>
        <taxon>Rhabditida</taxon>
        <taxon>Spirurina</taxon>
        <taxon>Ascaridomorpha</taxon>
        <taxon>Ascaridoidea</taxon>
        <taxon>Ascarididae</taxon>
        <taxon>Parascaris</taxon>
    </lineage>
</organism>
<evidence type="ECO:0000256" key="1">
    <source>
        <dbReference type="SAM" id="MobiDB-lite"/>
    </source>
</evidence>
<dbReference type="WBParaSite" id="PEQ_0000845501-mRNA-1">
    <property type="protein sequence ID" value="PEQ_0000845501-mRNA-1"/>
    <property type="gene ID" value="PEQ_0000845501"/>
</dbReference>
<name>A0A914S2B2_PAREQ</name>
<feature type="region of interest" description="Disordered" evidence="1">
    <location>
        <begin position="1"/>
        <end position="21"/>
    </location>
</feature>
<evidence type="ECO:0000313" key="2">
    <source>
        <dbReference type="Proteomes" id="UP000887564"/>
    </source>
</evidence>
<keyword evidence="2" id="KW-1185">Reference proteome</keyword>
<proteinExistence type="predicted"/>
<dbReference type="AlphaFoldDB" id="A0A914S2B2"/>